<dbReference type="EMBL" id="JANAKD010000145">
    <property type="protein sequence ID" value="KAJ3497006.1"/>
    <property type="molecule type" value="Genomic_DNA"/>
</dbReference>
<gene>
    <name evidence="1" type="ORF">NLG97_g2233</name>
</gene>
<accession>A0ACC1R254</accession>
<name>A0ACC1R254_9HYPO</name>
<proteinExistence type="predicted"/>
<protein>
    <submittedName>
        <fullName evidence="1">Uncharacterized protein</fullName>
    </submittedName>
</protein>
<sequence length="142" mass="15302">MYPPLALMRNRRTAETYHLGDDLLIPEGVMIARNAYGVQTDADIWADAATFTPTRWACDTATVKTTFRREQASGRFVRTLVGVLGPPVEDTFLTKPSMGMATTFGPAAPLDAMAAENAAVVDLILDAGMIVLGKTSPLQDNN</sequence>
<reference evidence="1" key="1">
    <citation type="submission" date="2022-07" db="EMBL/GenBank/DDBJ databases">
        <title>Genome Sequence of Lecanicillium saksenae.</title>
        <authorList>
            <person name="Buettner E."/>
        </authorList>
    </citation>
    <scope>NUCLEOTIDE SEQUENCE</scope>
    <source>
        <strain evidence="1">VT-O1</strain>
    </source>
</reference>
<keyword evidence="2" id="KW-1185">Reference proteome</keyword>
<evidence type="ECO:0000313" key="2">
    <source>
        <dbReference type="Proteomes" id="UP001148737"/>
    </source>
</evidence>
<comment type="caution">
    <text evidence="1">The sequence shown here is derived from an EMBL/GenBank/DDBJ whole genome shotgun (WGS) entry which is preliminary data.</text>
</comment>
<organism evidence="1 2">
    <name type="scientific">Lecanicillium saksenae</name>
    <dbReference type="NCBI Taxonomy" id="468837"/>
    <lineage>
        <taxon>Eukaryota</taxon>
        <taxon>Fungi</taxon>
        <taxon>Dikarya</taxon>
        <taxon>Ascomycota</taxon>
        <taxon>Pezizomycotina</taxon>
        <taxon>Sordariomycetes</taxon>
        <taxon>Hypocreomycetidae</taxon>
        <taxon>Hypocreales</taxon>
        <taxon>Cordycipitaceae</taxon>
        <taxon>Lecanicillium</taxon>
    </lineage>
</organism>
<evidence type="ECO:0000313" key="1">
    <source>
        <dbReference type="EMBL" id="KAJ3497006.1"/>
    </source>
</evidence>
<dbReference type="Proteomes" id="UP001148737">
    <property type="component" value="Unassembled WGS sequence"/>
</dbReference>